<evidence type="ECO:0000313" key="2">
    <source>
        <dbReference type="Proteomes" id="UP001396334"/>
    </source>
</evidence>
<dbReference type="CDD" id="cd22157">
    <property type="entry name" value="F-box_AtFBW1-like"/>
    <property type="match status" value="1"/>
</dbReference>
<dbReference type="EMBL" id="JBBPBN010000254">
    <property type="protein sequence ID" value="KAK8492212.1"/>
    <property type="molecule type" value="Genomic_DNA"/>
</dbReference>
<dbReference type="InterPro" id="IPR011043">
    <property type="entry name" value="Gal_Oxase/kelch_b-propeller"/>
</dbReference>
<dbReference type="InterPro" id="IPR036047">
    <property type="entry name" value="F-box-like_dom_sf"/>
</dbReference>
<gene>
    <name evidence="1" type="ORF">V6N11_031201</name>
</gene>
<name>A0ABR2AG87_9ROSI</name>
<dbReference type="InterPro" id="IPR017451">
    <property type="entry name" value="F-box-assoc_interact_dom"/>
</dbReference>
<dbReference type="PROSITE" id="PS50181">
    <property type="entry name" value="FBOX"/>
    <property type="match status" value="1"/>
</dbReference>
<dbReference type="PANTHER" id="PTHR31672">
    <property type="entry name" value="BNACNNG10540D PROTEIN"/>
    <property type="match status" value="1"/>
</dbReference>
<accession>A0ABR2AG87</accession>
<dbReference type="Pfam" id="PF08268">
    <property type="entry name" value="FBA_3"/>
    <property type="match status" value="1"/>
</dbReference>
<keyword evidence="2" id="KW-1185">Reference proteome</keyword>
<dbReference type="PANTHER" id="PTHR31672:SF13">
    <property type="entry name" value="F-BOX PROTEIN CPR30-LIKE"/>
    <property type="match status" value="1"/>
</dbReference>
<proteinExistence type="predicted"/>
<dbReference type="InterPro" id="IPR050796">
    <property type="entry name" value="SCF_F-box_component"/>
</dbReference>
<dbReference type="Pfam" id="PF00646">
    <property type="entry name" value="F-box"/>
    <property type="match status" value="1"/>
</dbReference>
<dbReference type="NCBIfam" id="TIGR01640">
    <property type="entry name" value="F_box_assoc_1"/>
    <property type="match status" value="1"/>
</dbReference>
<dbReference type="SUPFAM" id="SSF50965">
    <property type="entry name" value="Galactose oxidase, central domain"/>
    <property type="match status" value="1"/>
</dbReference>
<dbReference type="Gene3D" id="1.20.1280.50">
    <property type="match status" value="1"/>
</dbReference>
<evidence type="ECO:0000313" key="1">
    <source>
        <dbReference type="EMBL" id="KAK8492212.1"/>
    </source>
</evidence>
<dbReference type="SMART" id="SM00256">
    <property type="entry name" value="FBOX"/>
    <property type="match status" value="1"/>
</dbReference>
<reference evidence="1 2" key="1">
    <citation type="journal article" date="2024" name="G3 (Bethesda)">
        <title>Genome assembly of Hibiscus sabdariffa L. provides insights into metabolisms of medicinal natural products.</title>
        <authorList>
            <person name="Kim T."/>
        </authorList>
    </citation>
    <scope>NUCLEOTIDE SEQUENCE [LARGE SCALE GENOMIC DNA]</scope>
    <source>
        <strain evidence="1">TK-2024</strain>
        <tissue evidence="1">Old leaves</tissue>
    </source>
</reference>
<organism evidence="1 2">
    <name type="scientific">Hibiscus sabdariffa</name>
    <name type="common">roselle</name>
    <dbReference type="NCBI Taxonomy" id="183260"/>
    <lineage>
        <taxon>Eukaryota</taxon>
        <taxon>Viridiplantae</taxon>
        <taxon>Streptophyta</taxon>
        <taxon>Embryophyta</taxon>
        <taxon>Tracheophyta</taxon>
        <taxon>Spermatophyta</taxon>
        <taxon>Magnoliopsida</taxon>
        <taxon>eudicotyledons</taxon>
        <taxon>Gunneridae</taxon>
        <taxon>Pentapetalae</taxon>
        <taxon>rosids</taxon>
        <taxon>malvids</taxon>
        <taxon>Malvales</taxon>
        <taxon>Malvaceae</taxon>
        <taxon>Malvoideae</taxon>
        <taxon>Hibiscus</taxon>
    </lineage>
</organism>
<dbReference type="SUPFAM" id="SSF81383">
    <property type="entry name" value="F-box domain"/>
    <property type="match status" value="1"/>
</dbReference>
<comment type="caution">
    <text evidence="1">The sequence shown here is derived from an EMBL/GenBank/DDBJ whole genome shotgun (WGS) entry which is preliminary data.</text>
</comment>
<sequence length="443" mass="51087">MQGWSRSRSELPEDLIMEILLQLPVKSLTRFNCVCRSWCCCFQTSYFISKHHDINLKNNRLNLLCSRSVGKPGYVIPYFTQLSTEHHDFLSAKHDIQFTRFKDYGFPPDVLGPRNGLLCIYTYGQDNTSALWNPSTREFKTLPPSSIKPPSPGYISVDSAGFGFDSNTGDYKVVQFVDRITITHSLPVDERPPPGYNFTVEVYSLKTDSWKEIPSAGEFTDDYHNLCDSYVNGKCYWHAGKDPPPEHNPRILSFDMADETLSTFPFPDFGGSLDYHWFQLLEFHGSLGIFIYPYKGPEKSFDLWVMDGASTWTKQLCIELIPGVENPLGFWGNGDLFLETSDHELVLFDHRTGELKRLGVNTSMASMRVVAYAESLVPINGTSEFKEYILRQPFENISPEVCKKQQKHKRRGEDSFYRKIGHGHRYGYGYGYNPNHKWRNWWF</sequence>
<dbReference type="Proteomes" id="UP001396334">
    <property type="component" value="Unassembled WGS sequence"/>
</dbReference>
<dbReference type="InterPro" id="IPR001810">
    <property type="entry name" value="F-box_dom"/>
</dbReference>
<protein>
    <submittedName>
        <fullName evidence="1">Uncharacterized protein</fullName>
    </submittedName>
</protein>
<dbReference type="InterPro" id="IPR013187">
    <property type="entry name" value="F-box-assoc_dom_typ3"/>
</dbReference>